<accession>A0A7Y0DT00</accession>
<name>A0A7Y0DT00_9GAMM</name>
<gene>
    <name evidence="1" type="ORF">HHO47_09690</name>
</gene>
<evidence type="ECO:0000313" key="2">
    <source>
        <dbReference type="Proteomes" id="UP000570493"/>
    </source>
</evidence>
<keyword evidence="2" id="KW-1185">Reference proteome</keyword>
<dbReference type="EMBL" id="JABBMT010000012">
    <property type="protein sequence ID" value="NMM41085.1"/>
    <property type="molecule type" value="Genomic_DNA"/>
</dbReference>
<organism evidence="1 2">
    <name type="scientific">Pseudoalteromonas arctica</name>
    <dbReference type="NCBI Taxonomy" id="394751"/>
    <lineage>
        <taxon>Bacteria</taxon>
        <taxon>Pseudomonadati</taxon>
        <taxon>Pseudomonadota</taxon>
        <taxon>Gammaproteobacteria</taxon>
        <taxon>Alteromonadales</taxon>
        <taxon>Pseudoalteromonadaceae</taxon>
        <taxon>Pseudoalteromonas</taxon>
    </lineage>
</organism>
<dbReference type="RefSeq" id="WP_169020123.1">
    <property type="nucleotide sequence ID" value="NZ_JABBMT010000012.1"/>
</dbReference>
<dbReference type="Proteomes" id="UP000570493">
    <property type="component" value="Unassembled WGS sequence"/>
</dbReference>
<protein>
    <submittedName>
        <fullName evidence="1">Uncharacterized protein</fullName>
    </submittedName>
</protein>
<proteinExistence type="predicted"/>
<comment type="caution">
    <text evidence="1">The sequence shown here is derived from an EMBL/GenBank/DDBJ whole genome shotgun (WGS) entry which is preliminary data.</text>
</comment>
<sequence length="87" mass="9484">MTDSRNKIKRIAQVPRKDPLIDLKALSSIARSATAHARMRAKINQASITIAKDGYIVKVAPDGHETRIKSLAVTNNFPSLADDLCQG</sequence>
<reference evidence="1" key="1">
    <citation type="submission" date="2020-04" db="EMBL/GenBank/DDBJ databases">
        <title>Genome Sequencing for Pseudoaltermonas arctica.</title>
        <authorList>
            <person name="Elkins N.S."/>
        </authorList>
    </citation>
    <scope>NUCLEOTIDE SEQUENCE [LARGE SCALE GENOMIC DNA]</scope>
    <source>
        <strain evidence="1">NEC-BIFX-2020_0012</strain>
    </source>
</reference>
<evidence type="ECO:0000313" key="1">
    <source>
        <dbReference type="EMBL" id="NMM41085.1"/>
    </source>
</evidence>
<dbReference type="AlphaFoldDB" id="A0A7Y0DT00"/>